<name>A0AAD2JLE8_9STRA</name>
<comment type="similarity">
    <text evidence="1">Belongs to the HSBP1 family.</text>
</comment>
<dbReference type="EMBL" id="CAKOGP040002042">
    <property type="protein sequence ID" value="CAJ1960050.1"/>
    <property type="molecule type" value="Genomic_DNA"/>
</dbReference>
<accession>A0AAD2JLE8</accession>
<dbReference type="InterPro" id="IPR009643">
    <property type="entry name" value="HS1-bd"/>
</dbReference>
<dbReference type="GO" id="GO:0003714">
    <property type="term" value="F:transcription corepressor activity"/>
    <property type="evidence" value="ECO:0007669"/>
    <property type="project" value="InterPro"/>
</dbReference>
<organism evidence="2 3">
    <name type="scientific">Cylindrotheca closterium</name>
    <dbReference type="NCBI Taxonomy" id="2856"/>
    <lineage>
        <taxon>Eukaryota</taxon>
        <taxon>Sar</taxon>
        <taxon>Stramenopiles</taxon>
        <taxon>Ochrophyta</taxon>
        <taxon>Bacillariophyta</taxon>
        <taxon>Bacillariophyceae</taxon>
        <taxon>Bacillariophycidae</taxon>
        <taxon>Bacillariales</taxon>
        <taxon>Bacillariaceae</taxon>
        <taxon>Cylindrotheca</taxon>
    </lineage>
</organism>
<keyword evidence="3" id="KW-1185">Reference proteome</keyword>
<evidence type="ECO:0000256" key="1">
    <source>
        <dbReference type="ARBA" id="ARBA00006349"/>
    </source>
</evidence>
<dbReference type="Proteomes" id="UP001295423">
    <property type="component" value="Unassembled WGS sequence"/>
</dbReference>
<evidence type="ECO:0000313" key="3">
    <source>
        <dbReference type="Proteomes" id="UP001295423"/>
    </source>
</evidence>
<reference evidence="2" key="1">
    <citation type="submission" date="2023-08" db="EMBL/GenBank/DDBJ databases">
        <authorList>
            <person name="Audoor S."/>
            <person name="Bilcke G."/>
        </authorList>
    </citation>
    <scope>NUCLEOTIDE SEQUENCE</scope>
</reference>
<evidence type="ECO:0000313" key="2">
    <source>
        <dbReference type="EMBL" id="CAJ1960050.1"/>
    </source>
</evidence>
<sequence length="89" mass="9853">MVKRSATDDHSARNPTVDHQAMVKKIMDHMRTEVDSIEESIIGRMQKISSRLDSLDNTIDSLIIEAGLQDAVDSERSDNCPIPSKASTV</sequence>
<proteinExistence type="inferred from homology"/>
<gene>
    <name evidence="2" type="ORF">CYCCA115_LOCUS18466</name>
</gene>
<dbReference type="Pfam" id="PF06825">
    <property type="entry name" value="HSBP1"/>
    <property type="match status" value="1"/>
</dbReference>
<dbReference type="Gene3D" id="1.20.5.430">
    <property type="match status" value="1"/>
</dbReference>
<comment type="caution">
    <text evidence="2">The sequence shown here is derived from an EMBL/GenBank/DDBJ whole genome shotgun (WGS) entry which is preliminary data.</text>
</comment>
<dbReference type="AlphaFoldDB" id="A0AAD2JLE8"/>
<protein>
    <submittedName>
        <fullName evidence="2">Uncharacterized protein</fullName>
    </submittedName>
</protein>